<protein>
    <submittedName>
        <fullName evidence="5">ABC transporter substrate-binding protein</fullName>
    </submittedName>
</protein>
<dbReference type="Gene3D" id="3.40.190.10">
    <property type="entry name" value="Periplasmic binding protein-like II"/>
    <property type="match status" value="2"/>
</dbReference>
<feature type="domain" description="SsuA/THI5-like" evidence="4">
    <location>
        <begin position="10"/>
        <end position="218"/>
    </location>
</feature>
<dbReference type="GO" id="GO:0042597">
    <property type="term" value="C:periplasmic space"/>
    <property type="evidence" value="ECO:0007669"/>
    <property type="project" value="UniProtKB-SubCell"/>
</dbReference>
<dbReference type="SUPFAM" id="SSF53850">
    <property type="entry name" value="Periplasmic binding protein-like II"/>
    <property type="match status" value="1"/>
</dbReference>
<evidence type="ECO:0000313" key="6">
    <source>
        <dbReference type="Proteomes" id="UP000593594"/>
    </source>
</evidence>
<keyword evidence="3" id="KW-0732">Signal</keyword>
<dbReference type="Pfam" id="PF09084">
    <property type="entry name" value="NMT1"/>
    <property type="match status" value="1"/>
</dbReference>
<comment type="similarity">
    <text evidence="2">Belongs to the bacterial solute-binding protein SsuA/TauA family.</text>
</comment>
<reference evidence="5 6" key="1">
    <citation type="submission" date="2020-06" db="EMBL/GenBank/DDBJ databases">
        <title>Genome sequence of 2 isolates from Red Sea Mangroves.</title>
        <authorList>
            <person name="Sefrji F."/>
            <person name="Michoud G."/>
            <person name="Merlino G."/>
            <person name="Daffonchio D."/>
        </authorList>
    </citation>
    <scope>NUCLEOTIDE SEQUENCE [LARGE SCALE GENOMIC DNA]</scope>
    <source>
        <strain evidence="5 6">R1DC25</strain>
    </source>
</reference>
<evidence type="ECO:0000256" key="2">
    <source>
        <dbReference type="ARBA" id="ARBA00010742"/>
    </source>
</evidence>
<evidence type="ECO:0000259" key="4">
    <source>
        <dbReference type="Pfam" id="PF09084"/>
    </source>
</evidence>
<dbReference type="AlphaFoldDB" id="A0A7S8C8B6"/>
<evidence type="ECO:0000256" key="3">
    <source>
        <dbReference type="ARBA" id="ARBA00022729"/>
    </source>
</evidence>
<comment type="subcellular location">
    <subcellularLocation>
        <location evidence="1">Periplasm</location>
    </subcellularLocation>
</comment>
<organism evidence="5 6">
    <name type="scientific">Kaustia mangrovi</name>
    <dbReference type="NCBI Taxonomy" id="2593653"/>
    <lineage>
        <taxon>Bacteria</taxon>
        <taxon>Pseudomonadati</taxon>
        <taxon>Pseudomonadota</taxon>
        <taxon>Alphaproteobacteria</taxon>
        <taxon>Hyphomicrobiales</taxon>
        <taxon>Parvibaculaceae</taxon>
        <taxon>Kaustia</taxon>
    </lineage>
</organism>
<dbReference type="PANTHER" id="PTHR30024">
    <property type="entry name" value="ALIPHATIC SULFONATES-BINDING PROTEIN-RELATED"/>
    <property type="match status" value="1"/>
</dbReference>
<sequence>MEVIHSLFYSPLYVADGKGFFEEEGIDFDFVAAQGSDKATAALLSGAADIVLVGPETSIYIQNGQSPEKIKIFSGLTATDGSFLVSREKVEDFDWQMLKGKTVLGWRKGSSPALYLEAILRDHGLDPETDVDIVTHIAIPARVGAFMAGQGDFGTYFEPDVTAIEQAGKGYPVLNVGNALGKIDYTVFAATDSYIAENPGIVQGFTNAIAKAQQWVRAADPESVATVLAPYFPGVSEEVIAATVTRHRDAGIWKTSPLVTPEAIEALQELLIASGILKPDETVAYESVVDASFAGAVPGE</sequence>
<name>A0A7S8C8B6_9HYPH</name>
<dbReference type="KEGG" id="kmn:HW532_09200"/>
<evidence type="ECO:0000256" key="1">
    <source>
        <dbReference type="ARBA" id="ARBA00004418"/>
    </source>
</evidence>
<dbReference type="InterPro" id="IPR015168">
    <property type="entry name" value="SsuA/THI5"/>
</dbReference>
<evidence type="ECO:0000313" key="5">
    <source>
        <dbReference type="EMBL" id="QPC45265.1"/>
    </source>
</evidence>
<dbReference type="Proteomes" id="UP000593594">
    <property type="component" value="Chromosome"/>
</dbReference>
<gene>
    <name evidence="5" type="ORF">HW532_09200</name>
</gene>
<dbReference type="PANTHER" id="PTHR30024:SF47">
    <property type="entry name" value="TAURINE-BINDING PERIPLASMIC PROTEIN"/>
    <property type="match status" value="1"/>
</dbReference>
<dbReference type="EMBL" id="CP058214">
    <property type="protein sequence ID" value="QPC45265.1"/>
    <property type="molecule type" value="Genomic_DNA"/>
</dbReference>
<proteinExistence type="inferred from homology"/>
<accession>A0A7S8C8B6</accession>
<keyword evidence="6" id="KW-1185">Reference proteome</keyword>